<dbReference type="FunFam" id="3.20.20.140:FF:000027">
    <property type="entry name" value="putative deoxyribonuclease TATDN2"/>
    <property type="match status" value="1"/>
</dbReference>
<protein>
    <submittedName>
        <fullName evidence="4">Uncharacterized protein</fullName>
    </submittedName>
</protein>
<proteinExistence type="inferred from homology"/>
<dbReference type="STRING" id="6689.A0A3R7SZ45"/>
<evidence type="ECO:0000256" key="3">
    <source>
        <dbReference type="SAM" id="MobiDB-lite"/>
    </source>
</evidence>
<dbReference type="InterPro" id="IPR032466">
    <property type="entry name" value="Metal_Hydrolase"/>
</dbReference>
<dbReference type="Gene3D" id="3.20.20.140">
    <property type="entry name" value="Metal-dependent hydrolases"/>
    <property type="match status" value="1"/>
</dbReference>
<reference evidence="4 5" key="1">
    <citation type="submission" date="2018-04" db="EMBL/GenBank/DDBJ databases">
        <authorList>
            <person name="Zhang X."/>
            <person name="Yuan J."/>
            <person name="Li F."/>
            <person name="Xiang J."/>
        </authorList>
    </citation>
    <scope>NUCLEOTIDE SEQUENCE [LARGE SCALE GENOMIC DNA]</scope>
    <source>
        <tissue evidence="4">Muscle</tissue>
    </source>
</reference>
<evidence type="ECO:0000313" key="4">
    <source>
        <dbReference type="EMBL" id="ROT82582.1"/>
    </source>
</evidence>
<dbReference type="SUPFAM" id="SSF51556">
    <property type="entry name" value="Metallo-dependent hydrolases"/>
    <property type="match status" value="1"/>
</dbReference>
<dbReference type="AlphaFoldDB" id="A0A3R7SZ45"/>
<dbReference type="Proteomes" id="UP000283509">
    <property type="component" value="Unassembled WGS sequence"/>
</dbReference>
<dbReference type="PROSITE" id="PS01137">
    <property type="entry name" value="TATD_1"/>
    <property type="match status" value="1"/>
</dbReference>
<gene>
    <name evidence="4" type="ORF">C7M84_024256</name>
</gene>
<dbReference type="InterPro" id="IPR018228">
    <property type="entry name" value="DNase_TatD-rel_CS"/>
</dbReference>
<keyword evidence="2" id="KW-0378">Hydrolase</keyword>
<dbReference type="GO" id="GO:0016788">
    <property type="term" value="F:hydrolase activity, acting on ester bonds"/>
    <property type="evidence" value="ECO:0007669"/>
    <property type="project" value="InterPro"/>
</dbReference>
<organism evidence="4 5">
    <name type="scientific">Penaeus vannamei</name>
    <name type="common">Whiteleg shrimp</name>
    <name type="synonym">Litopenaeus vannamei</name>
    <dbReference type="NCBI Taxonomy" id="6689"/>
    <lineage>
        <taxon>Eukaryota</taxon>
        <taxon>Metazoa</taxon>
        <taxon>Ecdysozoa</taxon>
        <taxon>Arthropoda</taxon>
        <taxon>Crustacea</taxon>
        <taxon>Multicrustacea</taxon>
        <taxon>Malacostraca</taxon>
        <taxon>Eumalacostraca</taxon>
        <taxon>Eucarida</taxon>
        <taxon>Decapoda</taxon>
        <taxon>Dendrobranchiata</taxon>
        <taxon>Penaeoidea</taxon>
        <taxon>Penaeidae</taxon>
        <taxon>Penaeus</taxon>
    </lineage>
</organism>
<feature type="compositionally biased region" description="Low complexity" evidence="3">
    <location>
        <begin position="388"/>
        <end position="398"/>
    </location>
</feature>
<comment type="caution">
    <text evidence="4">The sequence shown here is derived from an EMBL/GenBank/DDBJ whole genome shotgun (WGS) entry which is preliminary data.</text>
</comment>
<dbReference type="InterPro" id="IPR001130">
    <property type="entry name" value="TatD-like"/>
</dbReference>
<name>A0A3R7SZ45_PENVA</name>
<dbReference type="Pfam" id="PF01026">
    <property type="entry name" value="TatD_DNase"/>
    <property type="match status" value="1"/>
</dbReference>
<reference evidence="4 5" key="2">
    <citation type="submission" date="2019-01" db="EMBL/GenBank/DDBJ databases">
        <title>The decoding of complex shrimp genome reveals the adaptation for benthos swimmer, frequently molting mechanism and breeding impact on genome.</title>
        <authorList>
            <person name="Sun Y."/>
            <person name="Gao Y."/>
            <person name="Yu Y."/>
        </authorList>
    </citation>
    <scope>NUCLEOTIDE SEQUENCE [LARGE SCALE GENOMIC DNA]</scope>
    <source>
        <tissue evidence="4">Muscle</tissue>
    </source>
</reference>
<evidence type="ECO:0000256" key="2">
    <source>
        <dbReference type="ARBA" id="ARBA00022801"/>
    </source>
</evidence>
<evidence type="ECO:0000313" key="5">
    <source>
        <dbReference type="Proteomes" id="UP000283509"/>
    </source>
</evidence>
<feature type="region of interest" description="Disordered" evidence="3">
    <location>
        <begin position="388"/>
        <end position="446"/>
    </location>
</feature>
<keyword evidence="5" id="KW-1185">Reference proteome</keyword>
<feature type="compositionally biased region" description="Basic and acidic residues" evidence="3">
    <location>
        <begin position="399"/>
        <end position="413"/>
    </location>
</feature>
<dbReference type="PANTHER" id="PTHR46363">
    <property type="entry name" value="DEOXYRIBONUCLEASE TATDN2-RELATED"/>
    <property type="match status" value="1"/>
</dbReference>
<dbReference type="EMBL" id="QCYY01000802">
    <property type="protein sequence ID" value="ROT82582.1"/>
    <property type="molecule type" value="Genomic_DNA"/>
</dbReference>
<accession>A0A3R7SZ45</accession>
<evidence type="ECO:0000256" key="1">
    <source>
        <dbReference type="ARBA" id="ARBA00009275"/>
    </source>
</evidence>
<sequence>MKDNDEEPSPLRMNQENTIHCRGCMCWSLTESGEKTDQCRSPSSRHAFGHQSFEEREKCARDLFGQSRKEKVSTLQKKSGSELKGTVDSTPTVFFGGAKEFLDCSDGLARWEGGGDVKEVSCDSGSTSGDDISVQIYSQDEDEDKHEGSSLAKEGMEDAFLCFGCGNLESKKVKAGQSPKQKGINPLKDIGLLAPLGKLPARKPFLDYGLYNRNQCRIHQDDLTYNHDQLMEPDVNSGPSQCVGKTNEDISQSQLIKDTCQKSFCASKMSVCLTFPKDNTAQKNNQYKDLEEILKPVSDHKEQIIKHQCKDSSFVCSFKAMNKNRLDPNKAYEVRKTPAQIWEESKVHCENYFSKDRNHSLIDDPFQVKLDIQATVETSCVLQSSASCESSTSDSTKSLSKERSSEDRDKYDIVAKPCTNEPRHKHRRLSTDSDLSEGTDGQMKNTMITSPHKCQKLGYDPHMLQSKHFWPGFVDTHCHLDFLFRHGNHNSTSHARFQAQCRGHDAYPVSFEGCIAVFCQPWTFRETSWWEGFLKEANVWAAFGCHPHYAHSFGKEEEEQLRLALLNPKVLALGEIGLDYSSRNKKVPEQQKSVFRRQLKIALEFSKPLVIHCRDAEKDCLAILKELVPHNYKIHRHCFTEGWEEAQEWLSAFSNLYLGITGLVTFPNSERAKRLQEVLRQIPLSRLLLETDAPYFRPYCYQGSGRWSHPGMAIHVAAQVASVRGESIQKVLAHARSNTKMVYGV</sequence>
<dbReference type="OrthoDB" id="413993at2759"/>
<dbReference type="PROSITE" id="PS01091">
    <property type="entry name" value="TATD_3"/>
    <property type="match status" value="1"/>
</dbReference>
<dbReference type="CDD" id="cd01310">
    <property type="entry name" value="TatD_DNAse"/>
    <property type="match status" value="1"/>
</dbReference>
<comment type="similarity">
    <text evidence="1">Belongs to the metallo-dependent hydrolases superfamily. TatD-type hydrolase family.</text>
</comment>
<dbReference type="PANTHER" id="PTHR46363:SF1">
    <property type="entry name" value="DEOXYRIBONUCLEASE TATDN2-RELATED"/>
    <property type="match status" value="1"/>
</dbReference>